<evidence type="ECO:0000313" key="4">
    <source>
        <dbReference type="Proteomes" id="UP000027120"/>
    </source>
</evidence>
<dbReference type="PANTHER" id="PTHR47833">
    <property type="entry name" value="PHOTOSYNTHETIC NDH SUBUNIT OF LUMENAL LOCATION 4, CHLOROPLASTIC"/>
    <property type="match status" value="1"/>
</dbReference>
<dbReference type="GO" id="GO:0009507">
    <property type="term" value="C:chloroplast"/>
    <property type="evidence" value="ECO:0007669"/>
    <property type="project" value="InterPro"/>
</dbReference>
<name>A0A067GCB1_CITSI</name>
<dbReference type="EMBL" id="KK784880">
    <property type="protein sequence ID" value="KDO77194.1"/>
    <property type="molecule type" value="Genomic_DNA"/>
</dbReference>
<feature type="domain" description="PPIase FKBP-type" evidence="2">
    <location>
        <begin position="121"/>
        <end position="157"/>
    </location>
</feature>
<proteinExistence type="predicted"/>
<reference evidence="3 4" key="1">
    <citation type="submission" date="2014-04" db="EMBL/GenBank/DDBJ databases">
        <authorList>
            <consortium name="International Citrus Genome Consortium"/>
            <person name="Gmitter F."/>
            <person name="Chen C."/>
            <person name="Farmerie W."/>
            <person name="Harkins T."/>
            <person name="Desany B."/>
            <person name="Mohiuddin M."/>
            <person name="Kodira C."/>
            <person name="Borodovsky M."/>
            <person name="Lomsadze A."/>
            <person name="Burns P."/>
            <person name="Jenkins J."/>
            <person name="Prochnik S."/>
            <person name="Shu S."/>
            <person name="Chapman J."/>
            <person name="Pitluck S."/>
            <person name="Schmutz J."/>
            <person name="Rokhsar D."/>
        </authorList>
    </citation>
    <scope>NUCLEOTIDE SEQUENCE</scope>
</reference>
<protein>
    <recommendedName>
        <fullName evidence="1">peptidylprolyl isomerase</fullName>
        <ecNumber evidence="1">5.2.1.8</ecNumber>
    </recommendedName>
</protein>
<dbReference type="InterPro" id="IPR001179">
    <property type="entry name" value="PPIase_FKBP_dom"/>
</dbReference>
<evidence type="ECO:0000259" key="2">
    <source>
        <dbReference type="PROSITE" id="PS50059"/>
    </source>
</evidence>
<dbReference type="Pfam" id="PF00254">
    <property type="entry name" value="FKBP_C"/>
    <property type="match status" value="1"/>
</dbReference>
<dbReference type="SUPFAM" id="SSF54534">
    <property type="entry name" value="FKBP-like"/>
    <property type="match status" value="1"/>
</dbReference>
<keyword evidence="1" id="KW-0697">Rotamase</keyword>
<dbReference type="GO" id="GO:0003755">
    <property type="term" value="F:peptidyl-prolyl cis-trans isomerase activity"/>
    <property type="evidence" value="ECO:0007669"/>
    <property type="project" value="UniProtKB-KW"/>
</dbReference>
<sequence length="210" mass="23307">MSSLAFSVGNCSLTKLTTLKTRRLSRHFNKTEVSAIKFSSQQQNSCPPQKLHHLNENPTPFRRREAIGFGLCFGLVDVVLQTQPSSAAEAAAPSPCELTVAPSGLAFCDKVVGVGPEAVKGQLIKAHYVGKLENGKVFDSSYNRGKPLIFRLGVGEVCNQCANKSNRVKSWSLEFDNNQLSFETCFPIFIWWLWFYNGSKTIICQLLPYP</sequence>
<dbReference type="Gene3D" id="3.10.50.40">
    <property type="match status" value="1"/>
</dbReference>
<evidence type="ECO:0000256" key="1">
    <source>
        <dbReference type="PROSITE-ProRule" id="PRU00277"/>
    </source>
</evidence>
<accession>A0A067GCB1</accession>
<keyword evidence="4" id="KW-1185">Reference proteome</keyword>
<dbReference type="InterPro" id="IPR046357">
    <property type="entry name" value="PPIase_dom_sf"/>
</dbReference>
<dbReference type="Proteomes" id="UP000027120">
    <property type="component" value="Unassembled WGS sequence"/>
</dbReference>
<dbReference type="PROSITE" id="PS50059">
    <property type="entry name" value="FKBP_PPIASE"/>
    <property type="match status" value="1"/>
</dbReference>
<keyword evidence="1" id="KW-0413">Isomerase</keyword>
<evidence type="ECO:0000313" key="3">
    <source>
        <dbReference type="EMBL" id="KDO77194.1"/>
    </source>
</evidence>
<dbReference type="PANTHER" id="PTHR47833:SF2">
    <property type="entry name" value="PEPTIDYLPROLYL ISOMERASE"/>
    <property type="match status" value="1"/>
</dbReference>
<organism evidence="3 4">
    <name type="scientific">Citrus sinensis</name>
    <name type="common">Sweet orange</name>
    <name type="synonym">Citrus aurantium var. sinensis</name>
    <dbReference type="NCBI Taxonomy" id="2711"/>
    <lineage>
        <taxon>Eukaryota</taxon>
        <taxon>Viridiplantae</taxon>
        <taxon>Streptophyta</taxon>
        <taxon>Embryophyta</taxon>
        <taxon>Tracheophyta</taxon>
        <taxon>Spermatophyta</taxon>
        <taxon>Magnoliopsida</taxon>
        <taxon>eudicotyledons</taxon>
        <taxon>Gunneridae</taxon>
        <taxon>Pentapetalae</taxon>
        <taxon>rosids</taxon>
        <taxon>malvids</taxon>
        <taxon>Sapindales</taxon>
        <taxon>Rutaceae</taxon>
        <taxon>Aurantioideae</taxon>
        <taxon>Citrus</taxon>
    </lineage>
</organism>
<dbReference type="InterPro" id="IPR044183">
    <property type="entry name" value="PNSL4/FKBP13-like"/>
</dbReference>
<dbReference type="SMR" id="A0A067GCB1"/>
<comment type="catalytic activity">
    <reaction evidence="1">
        <text>[protein]-peptidylproline (omega=180) = [protein]-peptidylproline (omega=0)</text>
        <dbReference type="Rhea" id="RHEA:16237"/>
        <dbReference type="Rhea" id="RHEA-COMP:10747"/>
        <dbReference type="Rhea" id="RHEA-COMP:10748"/>
        <dbReference type="ChEBI" id="CHEBI:83833"/>
        <dbReference type="ChEBI" id="CHEBI:83834"/>
        <dbReference type="EC" id="5.2.1.8"/>
    </reaction>
</comment>
<dbReference type="EC" id="5.2.1.8" evidence="1"/>
<dbReference type="AlphaFoldDB" id="A0A067GCB1"/>
<gene>
    <name evidence="3" type="ORF">CISIN_1g027679mg</name>
</gene>